<reference evidence="2" key="1">
    <citation type="journal article" date="2019" name="Int. J. Syst. Evol. Microbiol.">
        <title>The Global Catalogue of Microorganisms (GCM) 10K type strain sequencing project: providing services to taxonomists for standard genome sequencing and annotation.</title>
        <authorList>
            <consortium name="The Broad Institute Genomics Platform"/>
            <consortium name="The Broad Institute Genome Sequencing Center for Infectious Disease"/>
            <person name="Wu L."/>
            <person name="Ma J."/>
        </authorList>
    </citation>
    <scope>NUCLEOTIDE SEQUENCE [LARGE SCALE GENOMIC DNA]</scope>
    <source>
        <strain evidence="2">CGMCC 1.10698</strain>
    </source>
</reference>
<dbReference type="InterPro" id="IPR011335">
    <property type="entry name" value="Restrct_endonuc-II-like"/>
</dbReference>
<evidence type="ECO:0008006" key="3">
    <source>
        <dbReference type="Google" id="ProtNLM"/>
    </source>
</evidence>
<evidence type="ECO:0000313" key="2">
    <source>
        <dbReference type="Proteomes" id="UP001595773"/>
    </source>
</evidence>
<dbReference type="RefSeq" id="WP_230067490.1">
    <property type="nucleotide sequence ID" value="NZ_BAABLL010000004.1"/>
</dbReference>
<keyword evidence="2" id="KW-1185">Reference proteome</keyword>
<dbReference type="Proteomes" id="UP001595773">
    <property type="component" value="Unassembled WGS sequence"/>
</dbReference>
<organism evidence="1 2">
    <name type="scientific">Arthrobacter cryoconiti</name>
    <dbReference type="NCBI Taxonomy" id="748907"/>
    <lineage>
        <taxon>Bacteria</taxon>
        <taxon>Bacillati</taxon>
        <taxon>Actinomycetota</taxon>
        <taxon>Actinomycetes</taxon>
        <taxon>Micrococcales</taxon>
        <taxon>Micrococcaceae</taxon>
        <taxon>Arthrobacter</taxon>
    </lineage>
</organism>
<comment type="caution">
    <text evidence="1">The sequence shown here is derived from an EMBL/GenBank/DDBJ whole genome shotgun (WGS) entry which is preliminary data.</text>
</comment>
<dbReference type="SUPFAM" id="SSF52980">
    <property type="entry name" value="Restriction endonuclease-like"/>
    <property type="match status" value="1"/>
</dbReference>
<gene>
    <name evidence="1" type="ORF">ACFOW9_08865</name>
</gene>
<name>A0ABV8R110_9MICC</name>
<dbReference type="EMBL" id="JBHSCQ010000010">
    <property type="protein sequence ID" value="MFC4265712.1"/>
    <property type="molecule type" value="Genomic_DNA"/>
</dbReference>
<sequence length="309" mass="35030">MSQRVNPALLALLKEALATTYWYKTDLRDFLSAATGDRALINSYRWDDRTVSKRDIVASLVNRLFEDQHLYRDTLIQLLLAAAEIPDPIALKSLEDGEPKYQAAVRSLEALRPIVAPYRTQMADKLERDRRREMEKQLNSIRQHTTETLRELNGEFAGMNQLAPQPRGYALEGIMNRLFNLYELEARAPFGLYGEQIDGAFTLDSTDYIFEAKWQAEKTPVVDLVQFASKVDRRIDNTLGLFLSMNGFQDSAADLLGRSGRHKTILMDGGDLAAILDNRIALPLLLQRKKRHAAETGEIYISAWVLLGS</sequence>
<accession>A0ABV8R110</accession>
<protein>
    <recommendedName>
        <fullName evidence="3">Restriction endonuclease type IV Mrr domain-containing protein</fullName>
    </recommendedName>
</protein>
<proteinExistence type="predicted"/>
<evidence type="ECO:0000313" key="1">
    <source>
        <dbReference type="EMBL" id="MFC4265712.1"/>
    </source>
</evidence>